<evidence type="ECO:0000256" key="2">
    <source>
        <dbReference type="PROSITE-ProRule" id="PRU00335"/>
    </source>
</evidence>
<name>A0A0R1SCP2_9LACO</name>
<dbReference type="GO" id="GO:0003677">
    <property type="term" value="F:DNA binding"/>
    <property type="evidence" value="ECO:0007669"/>
    <property type="project" value="UniProtKB-UniRule"/>
</dbReference>
<dbReference type="STRING" id="1423739.FC85_GL001316"/>
<sequence>MNGKERMAEQSRTWLMDAFFELLQTKPYEMITVKDISERAQLSRRTFYRAFKDKNDLLNVYGDGLIRDYIAALQSVTADKLNFERVLKLFFNFWWIKRDRVRILIHQNLFMNLLNRMNPEAPRLYDLFDAPWHIEGSQQEIAYIMSFSVGGFWNVLNTWLAKDDDQAQSPALVADSLVQALNKLSRS</sequence>
<keyword evidence="1 2" id="KW-0238">DNA-binding</keyword>
<dbReference type="SUPFAM" id="SSF46689">
    <property type="entry name" value="Homeodomain-like"/>
    <property type="match status" value="1"/>
</dbReference>
<evidence type="ECO:0000313" key="4">
    <source>
        <dbReference type="EMBL" id="KRL64053.1"/>
    </source>
</evidence>
<protein>
    <submittedName>
        <fullName evidence="4">Transcriptional regulator</fullName>
    </submittedName>
</protein>
<dbReference type="Proteomes" id="UP000052013">
    <property type="component" value="Unassembled WGS sequence"/>
</dbReference>
<feature type="domain" description="HTH tetR-type" evidence="3">
    <location>
        <begin position="9"/>
        <end position="69"/>
    </location>
</feature>
<proteinExistence type="predicted"/>
<dbReference type="AlphaFoldDB" id="A0A0R1SCP2"/>
<evidence type="ECO:0000259" key="3">
    <source>
        <dbReference type="PROSITE" id="PS50977"/>
    </source>
</evidence>
<dbReference type="PANTHER" id="PTHR43479">
    <property type="entry name" value="ACREF/ENVCD OPERON REPRESSOR-RELATED"/>
    <property type="match status" value="1"/>
</dbReference>
<dbReference type="Pfam" id="PF00440">
    <property type="entry name" value="TetR_N"/>
    <property type="match status" value="1"/>
</dbReference>
<dbReference type="PATRIC" id="fig|1423739.3.peg.1379"/>
<dbReference type="EMBL" id="AZEY01000098">
    <property type="protein sequence ID" value="KRL64053.1"/>
    <property type="molecule type" value="Genomic_DNA"/>
</dbReference>
<dbReference type="PANTHER" id="PTHR43479:SF11">
    <property type="entry name" value="ACREF_ENVCD OPERON REPRESSOR-RELATED"/>
    <property type="match status" value="1"/>
</dbReference>
<reference evidence="4 5" key="1">
    <citation type="journal article" date="2015" name="Genome Announc.">
        <title>Expanding the biotechnology potential of lactobacilli through comparative genomics of 213 strains and associated genera.</title>
        <authorList>
            <person name="Sun Z."/>
            <person name="Harris H.M."/>
            <person name="McCann A."/>
            <person name="Guo C."/>
            <person name="Argimon S."/>
            <person name="Zhang W."/>
            <person name="Yang X."/>
            <person name="Jeffery I.B."/>
            <person name="Cooney J.C."/>
            <person name="Kagawa T.F."/>
            <person name="Liu W."/>
            <person name="Song Y."/>
            <person name="Salvetti E."/>
            <person name="Wrobel A."/>
            <person name="Rasinkangas P."/>
            <person name="Parkhill J."/>
            <person name="Rea M.C."/>
            <person name="O'Sullivan O."/>
            <person name="Ritari J."/>
            <person name="Douillard F.P."/>
            <person name="Paul Ross R."/>
            <person name="Yang R."/>
            <person name="Briner A.E."/>
            <person name="Felis G.E."/>
            <person name="de Vos W.M."/>
            <person name="Barrangou R."/>
            <person name="Klaenhammer T.R."/>
            <person name="Caufield P.W."/>
            <person name="Cui Y."/>
            <person name="Zhang H."/>
            <person name="O'Toole P.W."/>
        </authorList>
    </citation>
    <scope>NUCLEOTIDE SEQUENCE [LARGE SCALE GENOMIC DNA]</scope>
    <source>
        <strain evidence="4 5">DSM 14421</strain>
    </source>
</reference>
<organism evidence="4 5">
    <name type="scientific">Lentilactobacillus diolivorans DSM 14421</name>
    <dbReference type="NCBI Taxonomy" id="1423739"/>
    <lineage>
        <taxon>Bacteria</taxon>
        <taxon>Bacillati</taxon>
        <taxon>Bacillota</taxon>
        <taxon>Bacilli</taxon>
        <taxon>Lactobacillales</taxon>
        <taxon>Lactobacillaceae</taxon>
        <taxon>Lentilactobacillus</taxon>
    </lineage>
</organism>
<gene>
    <name evidence="4" type="ORF">FC85_GL001316</name>
</gene>
<dbReference type="InterPro" id="IPR009057">
    <property type="entry name" value="Homeodomain-like_sf"/>
</dbReference>
<dbReference type="RefSeq" id="WP_057865745.1">
    <property type="nucleotide sequence ID" value="NZ_AZEY01000098.1"/>
</dbReference>
<comment type="caution">
    <text evidence="4">The sequence shown here is derived from an EMBL/GenBank/DDBJ whole genome shotgun (WGS) entry which is preliminary data.</text>
</comment>
<dbReference type="InterPro" id="IPR050624">
    <property type="entry name" value="HTH-type_Tx_Regulator"/>
</dbReference>
<accession>A0A0R1SCP2</accession>
<evidence type="ECO:0000256" key="1">
    <source>
        <dbReference type="ARBA" id="ARBA00023125"/>
    </source>
</evidence>
<dbReference type="Gene3D" id="1.10.357.10">
    <property type="entry name" value="Tetracycline Repressor, domain 2"/>
    <property type="match status" value="1"/>
</dbReference>
<dbReference type="PROSITE" id="PS50977">
    <property type="entry name" value="HTH_TETR_2"/>
    <property type="match status" value="1"/>
</dbReference>
<evidence type="ECO:0000313" key="5">
    <source>
        <dbReference type="Proteomes" id="UP000052013"/>
    </source>
</evidence>
<dbReference type="InterPro" id="IPR001647">
    <property type="entry name" value="HTH_TetR"/>
</dbReference>
<feature type="DNA-binding region" description="H-T-H motif" evidence="2">
    <location>
        <begin position="32"/>
        <end position="51"/>
    </location>
</feature>